<dbReference type="EMBL" id="JABANM010025138">
    <property type="protein sequence ID" value="KAF4715055.1"/>
    <property type="molecule type" value="Genomic_DNA"/>
</dbReference>
<accession>A0A7J6R313</accession>
<dbReference type="PANTHER" id="PTHR37984">
    <property type="entry name" value="PROTEIN CBG26694"/>
    <property type="match status" value="1"/>
</dbReference>
<dbReference type="Pfam" id="PF17921">
    <property type="entry name" value="Integrase_H2C2"/>
    <property type="match status" value="1"/>
</dbReference>
<dbReference type="PROSITE" id="PS50994">
    <property type="entry name" value="INTEGRASE"/>
    <property type="match status" value="1"/>
</dbReference>
<feature type="domain" description="Integrase catalytic" evidence="1">
    <location>
        <begin position="389"/>
        <end position="566"/>
    </location>
</feature>
<evidence type="ECO:0000313" key="2">
    <source>
        <dbReference type="EMBL" id="KAF4715055.1"/>
    </source>
</evidence>
<dbReference type="SUPFAM" id="SSF53098">
    <property type="entry name" value="Ribonuclease H-like"/>
    <property type="match status" value="1"/>
</dbReference>
<comment type="caution">
    <text evidence="2">The sequence shown here is derived from an EMBL/GenBank/DDBJ whole genome shotgun (WGS) entry which is preliminary data.</text>
</comment>
<dbReference type="AlphaFoldDB" id="A0A7J6R313"/>
<evidence type="ECO:0000313" key="3">
    <source>
        <dbReference type="Proteomes" id="UP000574390"/>
    </source>
</evidence>
<dbReference type="PANTHER" id="PTHR37984:SF15">
    <property type="entry name" value="INTEGRASE CATALYTIC DOMAIN-CONTAINING PROTEIN"/>
    <property type="match status" value="1"/>
</dbReference>
<protein>
    <recommendedName>
        <fullName evidence="1">Integrase catalytic domain-containing protein</fullName>
    </recommendedName>
</protein>
<evidence type="ECO:0000259" key="1">
    <source>
        <dbReference type="PROSITE" id="PS50994"/>
    </source>
</evidence>
<dbReference type="Proteomes" id="UP000574390">
    <property type="component" value="Unassembled WGS sequence"/>
</dbReference>
<dbReference type="InterPro" id="IPR050951">
    <property type="entry name" value="Retrovirus_Pol_polyprotein"/>
</dbReference>
<gene>
    <name evidence="2" type="ORF">FOZ62_029791</name>
</gene>
<dbReference type="Gene3D" id="3.30.420.10">
    <property type="entry name" value="Ribonuclease H-like superfamily/Ribonuclease H"/>
    <property type="match status" value="1"/>
</dbReference>
<proteinExistence type="predicted"/>
<reference evidence="2 3" key="1">
    <citation type="submission" date="2020-04" db="EMBL/GenBank/DDBJ databases">
        <title>Perkinsus olseni comparative genomics.</title>
        <authorList>
            <person name="Bogema D.R."/>
        </authorList>
    </citation>
    <scope>NUCLEOTIDE SEQUENCE [LARGE SCALE GENOMIC DNA]</scope>
    <source>
        <strain evidence="2">ATCC PRA-205</strain>
    </source>
</reference>
<dbReference type="InterPro" id="IPR041588">
    <property type="entry name" value="Integrase_H2C2"/>
</dbReference>
<dbReference type="GO" id="GO:0015074">
    <property type="term" value="P:DNA integration"/>
    <property type="evidence" value="ECO:0007669"/>
    <property type="project" value="InterPro"/>
</dbReference>
<dbReference type="InterPro" id="IPR036397">
    <property type="entry name" value="RNaseH_sf"/>
</dbReference>
<dbReference type="InterPro" id="IPR012337">
    <property type="entry name" value="RNaseH-like_sf"/>
</dbReference>
<name>A0A7J6R313_PEROL</name>
<dbReference type="GO" id="GO:0003676">
    <property type="term" value="F:nucleic acid binding"/>
    <property type="evidence" value="ECO:0007669"/>
    <property type="project" value="InterPro"/>
</dbReference>
<organism evidence="2 3">
    <name type="scientific">Perkinsus olseni</name>
    <name type="common">Perkinsus atlanticus</name>
    <dbReference type="NCBI Taxonomy" id="32597"/>
    <lineage>
        <taxon>Eukaryota</taxon>
        <taxon>Sar</taxon>
        <taxon>Alveolata</taxon>
        <taxon>Perkinsozoa</taxon>
        <taxon>Perkinsea</taxon>
        <taxon>Perkinsida</taxon>
        <taxon>Perkinsidae</taxon>
        <taxon>Perkinsus</taxon>
    </lineage>
</organism>
<dbReference type="InterPro" id="IPR001584">
    <property type="entry name" value="Integrase_cat-core"/>
</dbReference>
<feature type="non-terminal residue" evidence="2">
    <location>
        <position position="1"/>
    </location>
</feature>
<sequence length="784" mass="87187">TPPTSTRGLKQTIGVLLYSACAFSWPVDSSPDRFLWTRECDVALEKLSECLLNTPLKQLSYSDLLRDYISNTARRCYCYTATRPFEIPLDQRWNRLWLSTCRDRAEGEVNSFKIAADNLCGVKLRKFLGWLEELEECRSAGIYFKHIQGELNSLSDVISRFTEQLDAQVAAKQEPSVSPLAYSLTVGLTPSTVQANDDTASLPPPFRVVHLDLSEAEAVRIGQLQREDTTAFHGVRVKDIMVYADCLRTKVTCSLSPLVQRQILGWFGHSLWCLDHPAGNHDAGGSVPLLYVLSSAQVCSPSTTTTATQPRVVVLMIPPEPDATEAEPSLRWKLIREAHSTVHLGVGSTQGALIRLGWWVGCLSTVKAFVMQCWCQEQSTMPSNTRSYGHIVPVSARFHTIAMDHKMLPEGIKAVTGYVAVLGITDMSSGYTVFEPVSSMEPNESYSIFFRRWLVRFSCPSLIVSDLGSSFVNEVVKLSNALLGIRHKTVAVANARGNSRIERRNGALSHILRISEGQIQSPADLHHWLGLCETMINMYYRQSSGSSCAFERVYGCSPVLSGILSIAGDEAEDETVGESAERSESAWISQLQSTVRELLAEYHVWRGESNLAAQRRQQASLSQRRKLARQSKLKAQLKEGSAVIYQGQVHHVQRLACNSSGDLLTATLSDGSVVQVSDLVLPAPSSDRSVPLLHERNQRGAFSPDDLVFYRSRNPNFSENSDAPGWFIYIGKVMLVPAGSRFEFSHRSVVLRLLYAALSVLLLLLPKWCRSSVIIVFYMKSFHD</sequence>